<dbReference type="CDD" id="cd00160">
    <property type="entry name" value="RhoGEF"/>
    <property type="match status" value="1"/>
</dbReference>
<dbReference type="Ensembl" id="ENSMMOT00000019108.1">
    <property type="protein sequence ID" value="ENSMMOP00000018800.1"/>
    <property type="gene ID" value="ENSMMOG00000014226.1"/>
</dbReference>
<feature type="domain" description="DH" evidence="7">
    <location>
        <begin position="270"/>
        <end position="454"/>
    </location>
</feature>
<feature type="region of interest" description="Disordered" evidence="4">
    <location>
        <begin position="158"/>
        <end position="200"/>
    </location>
</feature>
<dbReference type="InterPro" id="IPR047270">
    <property type="entry name" value="PH_ephexin"/>
</dbReference>
<evidence type="ECO:0000256" key="2">
    <source>
        <dbReference type="ARBA" id="ARBA00022658"/>
    </source>
</evidence>
<dbReference type="InterPro" id="IPR035899">
    <property type="entry name" value="DBL_dom_sf"/>
</dbReference>
<dbReference type="SMART" id="SM00325">
    <property type="entry name" value="RhoGEF"/>
    <property type="match status" value="1"/>
</dbReference>
<feature type="domain" description="PH" evidence="6">
    <location>
        <begin position="487"/>
        <end position="606"/>
    </location>
</feature>
<dbReference type="Gene3D" id="1.20.900.10">
    <property type="entry name" value="Dbl homology (DH) domain"/>
    <property type="match status" value="1"/>
</dbReference>
<evidence type="ECO:0000259" key="5">
    <source>
        <dbReference type="PROSITE" id="PS50002"/>
    </source>
</evidence>
<dbReference type="InterPro" id="IPR035797">
    <property type="entry name" value="ARHGEF16/ARHGEF26_SH3"/>
</dbReference>
<dbReference type="Pfam" id="PF00621">
    <property type="entry name" value="RhoGEF"/>
    <property type="match status" value="1"/>
</dbReference>
<dbReference type="SMART" id="SM00233">
    <property type="entry name" value="PH"/>
    <property type="match status" value="1"/>
</dbReference>
<dbReference type="GO" id="GO:0005085">
    <property type="term" value="F:guanyl-nucleotide exchange factor activity"/>
    <property type="evidence" value="ECO:0007669"/>
    <property type="project" value="UniProtKB-KW"/>
</dbReference>
<keyword evidence="9" id="KW-1185">Reference proteome</keyword>
<dbReference type="SUPFAM" id="SSF50729">
    <property type="entry name" value="PH domain-like"/>
    <property type="match status" value="1"/>
</dbReference>
<evidence type="ECO:0000313" key="8">
    <source>
        <dbReference type="Ensembl" id="ENSMMOP00000018800.1"/>
    </source>
</evidence>
<dbReference type="SMART" id="SM00326">
    <property type="entry name" value="SH3"/>
    <property type="match status" value="1"/>
</dbReference>
<dbReference type="InterPro" id="IPR011993">
    <property type="entry name" value="PH-like_dom_sf"/>
</dbReference>
<keyword evidence="2" id="KW-0344">Guanine-nucleotide releasing factor</keyword>
<dbReference type="InterPro" id="IPR047271">
    <property type="entry name" value="Ephexin-like"/>
</dbReference>
<dbReference type="SUPFAM" id="SSF48065">
    <property type="entry name" value="DBL homology domain (DH-domain)"/>
    <property type="match status" value="1"/>
</dbReference>
<evidence type="ECO:0000259" key="7">
    <source>
        <dbReference type="PROSITE" id="PS50010"/>
    </source>
</evidence>
<dbReference type="InterPro" id="IPR000219">
    <property type="entry name" value="DH_dom"/>
</dbReference>
<protein>
    <submittedName>
        <fullName evidence="8">Uncharacterized protein</fullName>
    </submittedName>
</protein>
<reference evidence="8" key="2">
    <citation type="submission" date="2025-09" db="UniProtKB">
        <authorList>
            <consortium name="Ensembl"/>
        </authorList>
    </citation>
    <scope>IDENTIFICATION</scope>
</reference>
<feature type="compositionally biased region" description="Basic and acidic residues" evidence="4">
    <location>
        <begin position="14"/>
        <end position="27"/>
    </location>
</feature>
<feature type="region of interest" description="Disordered" evidence="4">
    <location>
        <begin position="1"/>
        <end position="62"/>
    </location>
</feature>
<accession>A0A3Q4BH36</accession>
<dbReference type="PANTHER" id="PTHR12845:SF3">
    <property type="entry name" value="RHO GUANINE NUCLEOTIDE EXCHANGE FACTOR 16"/>
    <property type="match status" value="1"/>
</dbReference>
<dbReference type="Pfam" id="PF00169">
    <property type="entry name" value="PH"/>
    <property type="match status" value="1"/>
</dbReference>
<evidence type="ECO:0000256" key="4">
    <source>
        <dbReference type="SAM" id="MobiDB-lite"/>
    </source>
</evidence>
<dbReference type="PROSITE" id="PS50002">
    <property type="entry name" value="SH3"/>
    <property type="match status" value="1"/>
</dbReference>
<dbReference type="Gene3D" id="2.30.29.30">
    <property type="entry name" value="Pleckstrin-homology domain (PH domain)/Phosphotyrosine-binding domain (PTB)"/>
    <property type="match status" value="1"/>
</dbReference>
<organism evidence="8 9">
    <name type="scientific">Mola mola</name>
    <name type="common">Ocean sunfish</name>
    <name type="synonym">Tetraodon mola</name>
    <dbReference type="NCBI Taxonomy" id="94237"/>
    <lineage>
        <taxon>Eukaryota</taxon>
        <taxon>Metazoa</taxon>
        <taxon>Chordata</taxon>
        <taxon>Craniata</taxon>
        <taxon>Vertebrata</taxon>
        <taxon>Euteleostomi</taxon>
        <taxon>Actinopterygii</taxon>
        <taxon>Neopterygii</taxon>
        <taxon>Teleostei</taxon>
        <taxon>Neoteleostei</taxon>
        <taxon>Acanthomorphata</taxon>
        <taxon>Eupercaria</taxon>
        <taxon>Tetraodontiformes</taxon>
        <taxon>Molidae</taxon>
        <taxon>Mola</taxon>
    </lineage>
</organism>
<dbReference type="AlphaFoldDB" id="A0A3Q4BH36"/>
<dbReference type="Proteomes" id="UP000261620">
    <property type="component" value="Unplaced"/>
</dbReference>
<dbReference type="Gene3D" id="2.30.30.40">
    <property type="entry name" value="SH3 Domains"/>
    <property type="match status" value="1"/>
</dbReference>
<feature type="compositionally biased region" description="Basic residues" evidence="4">
    <location>
        <begin position="178"/>
        <end position="192"/>
    </location>
</feature>
<evidence type="ECO:0000313" key="9">
    <source>
        <dbReference type="Proteomes" id="UP000261620"/>
    </source>
</evidence>
<dbReference type="Pfam" id="PF00018">
    <property type="entry name" value="SH3_1"/>
    <property type="match status" value="1"/>
</dbReference>
<evidence type="ECO:0000256" key="1">
    <source>
        <dbReference type="ARBA" id="ARBA00022443"/>
    </source>
</evidence>
<dbReference type="OMA" id="FHPYVVY"/>
<dbReference type="InterPro" id="IPR036028">
    <property type="entry name" value="SH3-like_dom_sf"/>
</dbReference>
<dbReference type="CDD" id="cd01221">
    <property type="entry name" value="PH_ephexin"/>
    <property type="match status" value="1"/>
</dbReference>
<dbReference type="FunFam" id="1.20.900.10:FF:000007">
    <property type="entry name" value="rho guanine nucleotide exchange factor 19"/>
    <property type="match status" value="1"/>
</dbReference>
<dbReference type="PROSITE" id="PS50010">
    <property type="entry name" value="DH_2"/>
    <property type="match status" value="1"/>
</dbReference>
<dbReference type="InterPro" id="IPR001849">
    <property type="entry name" value="PH_domain"/>
</dbReference>
<dbReference type="InterPro" id="IPR001452">
    <property type="entry name" value="SH3_domain"/>
</dbReference>
<dbReference type="SUPFAM" id="SSF50044">
    <property type="entry name" value="SH3-domain"/>
    <property type="match status" value="1"/>
</dbReference>
<keyword evidence="1 3" id="KW-0728">SH3 domain</keyword>
<evidence type="ECO:0000259" key="6">
    <source>
        <dbReference type="PROSITE" id="PS50003"/>
    </source>
</evidence>
<reference evidence="8" key="1">
    <citation type="submission" date="2025-08" db="UniProtKB">
        <authorList>
            <consortium name="Ensembl"/>
        </authorList>
    </citation>
    <scope>IDENTIFICATION</scope>
</reference>
<dbReference type="PANTHER" id="PTHR12845">
    <property type="entry name" value="GUANINE NUCLEOTIDE EXCHANGE FACTOR"/>
    <property type="match status" value="1"/>
</dbReference>
<name>A0A3Q4BH36_MOLML</name>
<evidence type="ECO:0000256" key="3">
    <source>
        <dbReference type="PROSITE-ProRule" id="PRU00192"/>
    </source>
</evidence>
<feature type="domain" description="SH3" evidence="5">
    <location>
        <begin position="613"/>
        <end position="673"/>
    </location>
</feature>
<dbReference type="PROSITE" id="PS50003">
    <property type="entry name" value="PH_DOMAIN"/>
    <property type="match status" value="1"/>
</dbReference>
<feature type="compositionally biased region" description="Polar residues" evidence="4">
    <location>
        <begin position="31"/>
        <end position="42"/>
    </location>
</feature>
<proteinExistence type="predicted"/>
<sequence>SRAADQAGSLAATDHPEERGHSQRPGDDCCQPQSSPTRQCETLQEDVNREAAPQQAVLSSQSPAALKTGTRQLIPKNLAAASRPRYRYHTTVVTLPVSLQKSISGTRTRHSAQGADVSWEDYDSDGDGFALRRNRRNKSYRAAVTSLDIEAMAGGRGSAATLKPVREQRAPSPCPGRSPRRKRTFGRKKNQNHRGSFKDATPRLYQEIRERGLNSTNQDELLDDFVVVEPPVEDQAIVVKSYRPAQLTWSQLPQVKDTGVLAMISTQERKRQEAIFEIITSEHSYLHSLGILVRHFKSDEALRKTMTATEHHHLFSNISVIHQVSQRFFEDLERRHYDNPVIRDISDIVQNHASHHFEPYIVYCSNETFQQRTLQKLLTDNAAFKETLKQIEGSSECGGLPMISFLILPMQRVTRLPLLLDTICQKTQDKSAEYFSAVWALHAMSKLVTSCNDGATRMERTEQMYTIQKQMDFGKIKPFPLVSASRWLKKRGELTIVSEEVSIWRAFGHKSYYLFLFNDVLIVTRKKSEESFVVMDYATLENVKVEVEENAEERMSPPAKNSSGHYLSFRLLMSRNSEGRAEQICLAAQSRLDRASWIVALRQHKEGDVSTGKSKPQYEATKAYMPKEPDELGLRQAELVIVLQKEEGWCFGERMRDGERGWFPASCATEITNPTAMENNVQRMKRLRKETNV</sequence>
<dbReference type="CDD" id="cd11938">
    <property type="entry name" value="SH3_ARHGEF16_26"/>
    <property type="match status" value="1"/>
</dbReference>